<dbReference type="EMBL" id="BGZK01000655">
    <property type="protein sequence ID" value="GBP54815.1"/>
    <property type="molecule type" value="Genomic_DNA"/>
</dbReference>
<keyword evidence="3" id="KW-1185">Reference proteome</keyword>
<proteinExistence type="predicted"/>
<protein>
    <submittedName>
        <fullName evidence="2">Uncharacterized protein</fullName>
    </submittedName>
</protein>
<evidence type="ECO:0000313" key="2">
    <source>
        <dbReference type="EMBL" id="GBP54815.1"/>
    </source>
</evidence>
<evidence type="ECO:0000256" key="1">
    <source>
        <dbReference type="SAM" id="MobiDB-lite"/>
    </source>
</evidence>
<comment type="caution">
    <text evidence="2">The sequence shown here is derived from an EMBL/GenBank/DDBJ whole genome shotgun (WGS) entry which is preliminary data.</text>
</comment>
<sequence>MTPTSRNPVHYDRIGGLDLTVWATKKKTSIKKLPQVHGEISRQGTAWLMGDQSLAIDLYGHGKHDEEATTNNKGTEKPPKPEPIFVTGVLDINALRNKLKEITTTDDYT</sequence>
<evidence type="ECO:0000313" key="3">
    <source>
        <dbReference type="Proteomes" id="UP000299102"/>
    </source>
</evidence>
<accession>A0A4C1WXR7</accession>
<feature type="region of interest" description="Disordered" evidence="1">
    <location>
        <begin position="63"/>
        <end position="83"/>
    </location>
</feature>
<name>A0A4C1WXR7_EUMVA</name>
<dbReference type="AlphaFoldDB" id="A0A4C1WXR7"/>
<organism evidence="2 3">
    <name type="scientific">Eumeta variegata</name>
    <name type="common">Bagworm moth</name>
    <name type="synonym">Eumeta japonica</name>
    <dbReference type="NCBI Taxonomy" id="151549"/>
    <lineage>
        <taxon>Eukaryota</taxon>
        <taxon>Metazoa</taxon>
        <taxon>Ecdysozoa</taxon>
        <taxon>Arthropoda</taxon>
        <taxon>Hexapoda</taxon>
        <taxon>Insecta</taxon>
        <taxon>Pterygota</taxon>
        <taxon>Neoptera</taxon>
        <taxon>Endopterygota</taxon>
        <taxon>Lepidoptera</taxon>
        <taxon>Glossata</taxon>
        <taxon>Ditrysia</taxon>
        <taxon>Tineoidea</taxon>
        <taxon>Psychidae</taxon>
        <taxon>Oiketicinae</taxon>
        <taxon>Eumeta</taxon>
    </lineage>
</organism>
<reference evidence="2 3" key="1">
    <citation type="journal article" date="2019" name="Commun. Biol.">
        <title>The bagworm genome reveals a unique fibroin gene that provides high tensile strength.</title>
        <authorList>
            <person name="Kono N."/>
            <person name="Nakamura H."/>
            <person name="Ohtoshi R."/>
            <person name="Tomita M."/>
            <person name="Numata K."/>
            <person name="Arakawa K."/>
        </authorList>
    </citation>
    <scope>NUCLEOTIDE SEQUENCE [LARGE SCALE GENOMIC DNA]</scope>
</reference>
<dbReference type="Proteomes" id="UP000299102">
    <property type="component" value="Unassembled WGS sequence"/>
</dbReference>
<gene>
    <name evidence="2" type="ORF">EVAR_87888_1</name>
</gene>